<evidence type="ECO:0008006" key="3">
    <source>
        <dbReference type="Google" id="ProtNLM"/>
    </source>
</evidence>
<protein>
    <recommendedName>
        <fullName evidence="3">Transposase</fullName>
    </recommendedName>
</protein>
<accession>A0A919BNP4</accession>
<gene>
    <name evidence="1" type="ORF">GCM10017667_34710</name>
</gene>
<reference evidence="1" key="1">
    <citation type="journal article" date="2014" name="Int. J. Syst. Evol. Microbiol.">
        <title>Complete genome sequence of Corynebacterium casei LMG S-19264T (=DSM 44701T), isolated from a smear-ripened cheese.</title>
        <authorList>
            <consortium name="US DOE Joint Genome Institute (JGI-PGF)"/>
            <person name="Walter F."/>
            <person name="Albersmeier A."/>
            <person name="Kalinowski J."/>
            <person name="Ruckert C."/>
        </authorList>
    </citation>
    <scope>NUCLEOTIDE SEQUENCE</scope>
    <source>
        <strain evidence="1">JCM 4122</strain>
    </source>
</reference>
<organism evidence="1 2">
    <name type="scientific">Streptomyces filamentosus</name>
    <name type="common">Streptomyces roseosporus</name>
    <dbReference type="NCBI Taxonomy" id="67294"/>
    <lineage>
        <taxon>Bacteria</taxon>
        <taxon>Bacillati</taxon>
        <taxon>Actinomycetota</taxon>
        <taxon>Actinomycetes</taxon>
        <taxon>Kitasatosporales</taxon>
        <taxon>Streptomycetaceae</taxon>
        <taxon>Streptomyces</taxon>
    </lineage>
</organism>
<keyword evidence="2" id="KW-1185">Reference proteome</keyword>
<dbReference type="Pfam" id="PF13384">
    <property type="entry name" value="HTH_23"/>
    <property type="match status" value="1"/>
</dbReference>
<dbReference type="SUPFAM" id="SSF46689">
    <property type="entry name" value="Homeodomain-like"/>
    <property type="match status" value="1"/>
</dbReference>
<proteinExistence type="predicted"/>
<dbReference type="InterPro" id="IPR009057">
    <property type="entry name" value="Homeodomain-like_sf"/>
</dbReference>
<dbReference type="AlphaFoldDB" id="A0A919BNP4"/>
<evidence type="ECO:0000313" key="1">
    <source>
        <dbReference type="EMBL" id="GHG00557.1"/>
    </source>
</evidence>
<comment type="caution">
    <text evidence="1">The sequence shown here is derived from an EMBL/GenBank/DDBJ whole genome shotgun (WGS) entry which is preliminary data.</text>
</comment>
<name>A0A919BNP4_STRFL</name>
<reference evidence="1" key="2">
    <citation type="submission" date="2020-09" db="EMBL/GenBank/DDBJ databases">
        <authorList>
            <person name="Sun Q."/>
            <person name="Ohkuma M."/>
        </authorList>
    </citation>
    <scope>NUCLEOTIDE SEQUENCE</scope>
    <source>
        <strain evidence="1">JCM 4122</strain>
    </source>
</reference>
<dbReference type="EMBL" id="BNBE01000001">
    <property type="protein sequence ID" value="GHG00557.1"/>
    <property type="molecule type" value="Genomic_DNA"/>
</dbReference>
<dbReference type="Proteomes" id="UP000632849">
    <property type="component" value="Unassembled WGS sequence"/>
</dbReference>
<sequence length="94" mass="10555">MGMGSTRLEPVVLSEAERLTLENWAKRRSTAQGLAVRARVVLACANGWNNAVVAARLDVGRDTVRRWRTRFLRDSLDGLADEPQHRVPRTITDT</sequence>
<evidence type="ECO:0000313" key="2">
    <source>
        <dbReference type="Proteomes" id="UP000632849"/>
    </source>
</evidence>